<organism evidence="2 3">
    <name type="scientific">Pleurodeles waltl</name>
    <name type="common">Iberian ribbed newt</name>
    <dbReference type="NCBI Taxonomy" id="8319"/>
    <lineage>
        <taxon>Eukaryota</taxon>
        <taxon>Metazoa</taxon>
        <taxon>Chordata</taxon>
        <taxon>Craniata</taxon>
        <taxon>Vertebrata</taxon>
        <taxon>Euteleostomi</taxon>
        <taxon>Amphibia</taxon>
        <taxon>Batrachia</taxon>
        <taxon>Caudata</taxon>
        <taxon>Salamandroidea</taxon>
        <taxon>Salamandridae</taxon>
        <taxon>Pleurodelinae</taxon>
        <taxon>Pleurodeles</taxon>
    </lineage>
</organism>
<feature type="compositionally biased region" description="Basic and acidic residues" evidence="1">
    <location>
        <begin position="75"/>
        <end position="106"/>
    </location>
</feature>
<comment type="caution">
    <text evidence="2">The sequence shown here is derived from an EMBL/GenBank/DDBJ whole genome shotgun (WGS) entry which is preliminary data.</text>
</comment>
<evidence type="ECO:0000256" key="1">
    <source>
        <dbReference type="SAM" id="MobiDB-lite"/>
    </source>
</evidence>
<reference evidence="2" key="1">
    <citation type="journal article" date="2022" name="bioRxiv">
        <title>Sequencing and chromosome-scale assembly of the giantPleurodeles waltlgenome.</title>
        <authorList>
            <person name="Brown T."/>
            <person name="Elewa A."/>
            <person name="Iarovenko S."/>
            <person name="Subramanian E."/>
            <person name="Araus A.J."/>
            <person name="Petzold A."/>
            <person name="Susuki M."/>
            <person name="Suzuki K.-i.T."/>
            <person name="Hayashi T."/>
            <person name="Toyoda A."/>
            <person name="Oliveira C."/>
            <person name="Osipova E."/>
            <person name="Leigh N.D."/>
            <person name="Simon A."/>
            <person name="Yun M.H."/>
        </authorList>
    </citation>
    <scope>NUCLEOTIDE SEQUENCE</scope>
    <source>
        <strain evidence="2">20211129_DDA</strain>
        <tissue evidence="2">Liver</tissue>
    </source>
</reference>
<feature type="region of interest" description="Disordered" evidence="1">
    <location>
        <begin position="22"/>
        <end position="106"/>
    </location>
</feature>
<evidence type="ECO:0000313" key="3">
    <source>
        <dbReference type="Proteomes" id="UP001066276"/>
    </source>
</evidence>
<dbReference type="AlphaFoldDB" id="A0AAV7QET8"/>
<keyword evidence="3" id="KW-1185">Reference proteome</keyword>
<feature type="compositionally biased region" description="Basic residues" evidence="1">
    <location>
        <begin position="64"/>
        <end position="74"/>
    </location>
</feature>
<sequence length="106" mass="11797">MPSREGHSLCAVAGHQIARLSLAATSGSEGTPGAPPGITQKERTERTRKSGFPLKQKTDLRGGPRLKRRTRQKRRDGYAHQQRTTEDQVTAKEKNITTKDKEAPRH</sequence>
<protein>
    <submittedName>
        <fullName evidence="2">Uncharacterized protein</fullName>
    </submittedName>
</protein>
<gene>
    <name evidence="2" type="ORF">NDU88_004218</name>
</gene>
<dbReference type="EMBL" id="JANPWB010000010">
    <property type="protein sequence ID" value="KAJ1137822.1"/>
    <property type="molecule type" value="Genomic_DNA"/>
</dbReference>
<name>A0AAV7QET8_PLEWA</name>
<dbReference type="Proteomes" id="UP001066276">
    <property type="component" value="Chromosome 6"/>
</dbReference>
<accession>A0AAV7QET8</accession>
<evidence type="ECO:0000313" key="2">
    <source>
        <dbReference type="EMBL" id="KAJ1137822.1"/>
    </source>
</evidence>
<proteinExistence type="predicted"/>